<dbReference type="GO" id="GO:0004309">
    <property type="term" value="F:exopolyphosphatase activity"/>
    <property type="evidence" value="ECO:0007669"/>
    <property type="project" value="TreeGrafter"/>
</dbReference>
<gene>
    <name evidence="9" type="primary">surE</name>
    <name evidence="11" type="ORF">SAMN05216429_11417</name>
</gene>
<feature type="binding site" evidence="9">
    <location>
        <position position="47"/>
    </location>
    <ligand>
        <name>a divalent metal cation</name>
        <dbReference type="ChEBI" id="CHEBI:60240"/>
    </ligand>
</feature>
<evidence type="ECO:0000256" key="1">
    <source>
        <dbReference type="ARBA" id="ARBA00000815"/>
    </source>
</evidence>
<dbReference type="SUPFAM" id="SSF64167">
    <property type="entry name" value="SurE-like"/>
    <property type="match status" value="1"/>
</dbReference>
<accession>A0A1I3Y4S2</accession>
<dbReference type="NCBIfam" id="NF001490">
    <property type="entry name" value="PRK00346.1-4"/>
    <property type="match status" value="1"/>
</dbReference>
<evidence type="ECO:0000256" key="8">
    <source>
        <dbReference type="ARBA" id="ARBA00022801"/>
    </source>
</evidence>
<evidence type="ECO:0000313" key="11">
    <source>
        <dbReference type="EMBL" id="SFK26720.1"/>
    </source>
</evidence>
<dbReference type="InterPro" id="IPR036523">
    <property type="entry name" value="SurE-like_sf"/>
</dbReference>
<keyword evidence="5 9" id="KW-0963">Cytoplasm</keyword>
<comment type="subcellular location">
    <subcellularLocation>
        <location evidence="3 9">Cytoplasm</location>
    </subcellularLocation>
</comment>
<keyword evidence="12" id="KW-1185">Reference proteome</keyword>
<dbReference type="NCBIfam" id="NF001489">
    <property type="entry name" value="PRK00346.1-3"/>
    <property type="match status" value="1"/>
</dbReference>
<comment type="similarity">
    <text evidence="4 9">Belongs to the SurE nucleotidase family.</text>
</comment>
<dbReference type="Pfam" id="PF01975">
    <property type="entry name" value="SurE"/>
    <property type="match status" value="1"/>
</dbReference>
<feature type="binding site" evidence="9">
    <location>
        <position position="16"/>
    </location>
    <ligand>
        <name>a divalent metal cation</name>
        <dbReference type="ChEBI" id="CHEBI:60240"/>
    </ligand>
</feature>
<comment type="cofactor">
    <cofactor evidence="2">
        <name>Mg(2+)</name>
        <dbReference type="ChEBI" id="CHEBI:18420"/>
    </cofactor>
</comment>
<dbReference type="GO" id="GO:0005737">
    <property type="term" value="C:cytoplasm"/>
    <property type="evidence" value="ECO:0007669"/>
    <property type="project" value="UniProtKB-SubCell"/>
</dbReference>
<dbReference type="PANTHER" id="PTHR30457">
    <property type="entry name" value="5'-NUCLEOTIDASE SURE"/>
    <property type="match status" value="1"/>
</dbReference>
<dbReference type="EMBL" id="FOSC01000014">
    <property type="protein sequence ID" value="SFK26720.1"/>
    <property type="molecule type" value="Genomic_DNA"/>
</dbReference>
<protein>
    <recommendedName>
        <fullName evidence="9">5'-nucleotidase SurE</fullName>
        <ecNumber evidence="9">3.1.3.5</ecNumber>
    </recommendedName>
    <alternativeName>
        <fullName evidence="9">Nucleoside 5'-monophosphate phosphohydrolase</fullName>
    </alternativeName>
</protein>
<dbReference type="Proteomes" id="UP000199445">
    <property type="component" value="Unassembled WGS sequence"/>
</dbReference>
<proteinExistence type="inferred from homology"/>
<evidence type="ECO:0000256" key="9">
    <source>
        <dbReference type="HAMAP-Rule" id="MF_00060"/>
    </source>
</evidence>
<dbReference type="AlphaFoldDB" id="A0A1I3Y4S2"/>
<evidence type="ECO:0000256" key="7">
    <source>
        <dbReference type="ARBA" id="ARBA00022741"/>
    </source>
</evidence>
<dbReference type="InterPro" id="IPR030048">
    <property type="entry name" value="SurE"/>
</dbReference>
<dbReference type="Gene3D" id="3.40.1210.10">
    <property type="entry name" value="Survival protein SurE-like phosphatase/nucleotidase"/>
    <property type="match status" value="1"/>
</dbReference>
<comment type="catalytic activity">
    <reaction evidence="1 9">
        <text>a ribonucleoside 5'-phosphate + H2O = a ribonucleoside + phosphate</text>
        <dbReference type="Rhea" id="RHEA:12484"/>
        <dbReference type="ChEBI" id="CHEBI:15377"/>
        <dbReference type="ChEBI" id="CHEBI:18254"/>
        <dbReference type="ChEBI" id="CHEBI:43474"/>
        <dbReference type="ChEBI" id="CHEBI:58043"/>
        <dbReference type="EC" id="3.1.3.5"/>
    </reaction>
</comment>
<dbReference type="GO" id="GO:0000166">
    <property type="term" value="F:nucleotide binding"/>
    <property type="evidence" value="ECO:0007669"/>
    <property type="project" value="UniProtKB-KW"/>
</dbReference>
<feature type="binding site" evidence="9">
    <location>
        <position position="17"/>
    </location>
    <ligand>
        <name>a divalent metal cation</name>
        <dbReference type="ChEBI" id="CHEBI:60240"/>
    </ligand>
</feature>
<name>A0A1I3Y4S2_9GAMM</name>
<evidence type="ECO:0000256" key="4">
    <source>
        <dbReference type="ARBA" id="ARBA00011062"/>
    </source>
</evidence>
<evidence type="ECO:0000256" key="6">
    <source>
        <dbReference type="ARBA" id="ARBA00022723"/>
    </source>
</evidence>
<dbReference type="FunFam" id="3.40.1210.10:FF:000001">
    <property type="entry name" value="5'/3'-nucleotidase SurE"/>
    <property type="match status" value="1"/>
</dbReference>
<dbReference type="NCBIfam" id="TIGR00087">
    <property type="entry name" value="surE"/>
    <property type="match status" value="1"/>
</dbReference>
<dbReference type="GO" id="GO:0008254">
    <property type="term" value="F:3'-nucleotidase activity"/>
    <property type="evidence" value="ECO:0007669"/>
    <property type="project" value="TreeGrafter"/>
</dbReference>
<sequence>MESLVESTVRILLSNDDGVHSPGLLALYEGLKGIGELEVVAPDRDHSGASNSLTLNRPLTVEEHPNGFQSIDGTPTDCVHLAVNGLFDKPFDRVVSGINTHANLGDDIIYSGTVAAATEGRHLGLPAIAVSLVNDGHYHYETAARVVRMLLENRLALSLGPRSILNVNVPDLPWEQLQGIRVTRLGHRERAEGAVPMTCPRGKKRYWIGAAGEGGDAGPGTDFHAVRQGYVSITPVHIDMTRHEAMPALREWAEGLDALGGHNDGDA</sequence>
<evidence type="ECO:0000313" key="12">
    <source>
        <dbReference type="Proteomes" id="UP000199445"/>
    </source>
</evidence>
<feature type="binding site" evidence="9">
    <location>
        <position position="99"/>
    </location>
    <ligand>
        <name>a divalent metal cation</name>
        <dbReference type="ChEBI" id="CHEBI:60240"/>
    </ligand>
</feature>
<comment type="function">
    <text evidence="9">Nucleotidase that shows phosphatase activity on nucleoside 5'-monophosphates.</text>
</comment>
<evidence type="ECO:0000256" key="2">
    <source>
        <dbReference type="ARBA" id="ARBA00001946"/>
    </source>
</evidence>
<dbReference type="GO" id="GO:0046872">
    <property type="term" value="F:metal ion binding"/>
    <property type="evidence" value="ECO:0007669"/>
    <property type="project" value="UniProtKB-UniRule"/>
</dbReference>
<organism evidence="11 12">
    <name type="scientific">Marinobacter persicus</name>
    <dbReference type="NCBI Taxonomy" id="930118"/>
    <lineage>
        <taxon>Bacteria</taxon>
        <taxon>Pseudomonadati</taxon>
        <taxon>Pseudomonadota</taxon>
        <taxon>Gammaproteobacteria</taxon>
        <taxon>Pseudomonadales</taxon>
        <taxon>Marinobacteraceae</taxon>
        <taxon>Marinobacter</taxon>
    </lineage>
</organism>
<evidence type="ECO:0000256" key="3">
    <source>
        <dbReference type="ARBA" id="ARBA00004496"/>
    </source>
</evidence>
<dbReference type="HAMAP" id="MF_00060">
    <property type="entry name" value="SurE"/>
    <property type="match status" value="1"/>
</dbReference>
<feature type="domain" description="Survival protein SurE-like phosphatase/nucleotidase" evidence="10">
    <location>
        <begin position="11"/>
        <end position="190"/>
    </location>
</feature>
<evidence type="ECO:0000256" key="5">
    <source>
        <dbReference type="ARBA" id="ARBA00022490"/>
    </source>
</evidence>
<comment type="cofactor">
    <cofactor evidence="9">
        <name>a divalent metal cation</name>
        <dbReference type="ChEBI" id="CHEBI:60240"/>
    </cofactor>
    <text evidence="9">Binds 1 divalent metal cation per subunit.</text>
</comment>
<dbReference type="GO" id="GO:0008253">
    <property type="term" value="F:5'-nucleotidase activity"/>
    <property type="evidence" value="ECO:0007669"/>
    <property type="project" value="UniProtKB-UniRule"/>
</dbReference>
<keyword evidence="8 9" id="KW-0378">Hydrolase</keyword>
<keyword evidence="7 9" id="KW-0547">Nucleotide-binding</keyword>
<reference evidence="11 12" key="1">
    <citation type="submission" date="2016-10" db="EMBL/GenBank/DDBJ databases">
        <authorList>
            <person name="de Groot N.N."/>
        </authorList>
    </citation>
    <scope>NUCLEOTIDE SEQUENCE [LARGE SCALE GENOMIC DNA]</scope>
    <source>
        <strain evidence="11 12">IBRC-M 10445</strain>
    </source>
</reference>
<dbReference type="InterPro" id="IPR002828">
    <property type="entry name" value="SurE-like_Pase/nucleotidase"/>
</dbReference>
<keyword evidence="6 9" id="KW-0479">Metal-binding</keyword>
<dbReference type="EC" id="3.1.3.5" evidence="9"/>
<evidence type="ECO:0000259" key="10">
    <source>
        <dbReference type="Pfam" id="PF01975"/>
    </source>
</evidence>
<dbReference type="PANTHER" id="PTHR30457:SF12">
    <property type="entry name" value="5'_3'-NUCLEOTIDASE SURE"/>
    <property type="match status" value="1"/>
</dbReference>